<dbReference type="InterPro" id="IPR036390">
    <property type="entry name" value="WH_DNA-bd_sf"/>
</dbReference>
<reference evidence="9 10" key="1">
    <citation type="submission" date="2019-04" db="EMBL/GenBank/DDBJ databases">
        <title>An improved genome assembly and genetic linkage map for asparagus bean, Vigna unguiculata ssp. sesquipedialis.</title>
        <authorList>
            <person name="Xia Q."/>
            <person name="Zhang R."/>
            <person name="Dong Y."/>
        </authorList>
    </citation>
    <scope>NUCLEOTIDE SEQUENCE [LARGE SCALE GENOMIC DNA]</scope>
    <source>
        <tissue evidence="9">Leaf</tissue>
    </source>
</reference>
<dbReference type="Pfam" id="PF02270">
    <property type="entry name" value="TFIIF_beta"/>
    <property type="match status" value="1"/>
</dbReference>
<comment type="similarity">
    <text evidence="2">Belongs to the TFIIF beta subunit family.</text>
</comment>
<dbReference type="PANTHER" id="PTHR10445">
    <property type="entry name" value="GENERAL TRANSCRIPTION FACTOR IIF SUBUNIT 2"/>
    <property type="match status" value="1"/>
</dbReference>
<dbReference type="InterPro" id="IPR011039">
    <property type="entry name" value="TFIIF_interaction"/>
</dbReference>
<dbReference type="PANTHER" id="PTHR10445:SF2">
    <property type="entry name" value="TRANSCRIPTION INITIATION FACTOR IIF, BETA SUBUNIT"/>
    <property type="match status" value="1"/>
</dbReference>
<evidence type="ECO:0000256" key="3">
    <source>
        <dbReference type="ARBA" id="ARBA00023015"/>
    </source>
</evidence>
<dbReference type="GO" id="GO:0003743">
    <property type="term" value="F:translation initiation factor activity"/>
    <property type="evidence" value="ECO:0007669"/>
    <property type="project" value="UniProtKB-KW"/>
</dbReference>
<dbReference type="GO" id="GO:0005674">
    <property type="term" value="C:transcription factor TFIIF complex"/>
    <property type="evidence" value="ECO:0007669"/>
    <property type="project" value="InterPro"/>
</dbReference>
<dbReference type="Gramene" id="Vigun09g083600.1.v1.2">
    <property type="protein sequence ID" value="Vigun09g083600.1.v1.2"/>
    <property type="gene ID" value="Vigun09g083600.v1.2"/>
</dbReference>
<evidence type="ECO:0000259" key="8">
    <source>
        <dbReference type="Pfam" id="PF02270"/>
    </source>
</evidence>
<keyword evidence="10" id="KW-1185">Reference proteome</keyword>
<dbReference type="CDD" id="cd07980">
    <property type="entry name" value="TFIIF_beta"/>
    <property type="match status" value="1"/>
</dbReference>
<evidence type="ECO:0000313" key="10">
    <source>
        <dbReference type="Proteomes" id="UP000501690"/>
    </source>
</evidence>
<protein>
    <submittedName>
        <fullName evidence="9">Transcription initiation factor TFIIF subunit beta</fullName>
    </submittedName>
</protein>
<evidence type="ECO:0000256" key="1">
    <source>
        <dbReference type="ARBA" id="ARBA00004123"/>
    </source>
</evidence>
<keyword evidence="9" id="KW-0396">Initiation factor</keyword>
<evidence type="ECO:0000256" key="2">
    <source>
        <dbReference type="ARBA" id="ARBA00009543"/>
    </source>
</evidence>
<evidence type="ECO:0000313" key="9">
    <source>
        <dbReference type="EMBL" id="QCE14175.1"/>
    </source>
</evidence>
<dbReference type="AlphaFoldDB" id="A0A4D6NPL8"/>
<dbReference type="SUPFAM" id="SSF46785">
    <property type="entry name" value="Winged helix' DNA-binding domain"/>
    <property type="match status" value="1"/>
</dbReference>
<organism evidence="9 10">
    <name type="scientific">Vigna unguiculata</name>
    <name type="common">Cowpea</name>
    <dbReference type="NCBI Taxonomy" id="3917"/>
    <lineage>
        <taxon>Eukaryota</taxon>
        <taxon>Viridiplantae</taxon>
        <taxon>Streptophyta</taxon>
        <taxon>Embryophyta</taxon>
        <taxon>Tracheophyta</taxon>
        <taxon>Spermatophyta</taxon>
        <taxon>Magnoliopsida</taxon>
        <taxon>eudicotyledons</taxon>
        <taxon>Gunneridae</taxon>
        <taxon>Pentapetalae</taxon>
        <taxon>rosids</taxon>
        <taxon>fabids</taxon>
        <taxon>Fabales</taxon>
        <taxon>Fabaceae</taxon>
        <taxon>Papilionoideae</taxon>
        <taxon>50 kb inversion clade</taxon>
        <taxon>NPAAA clade</taxon>
        <taxon>indigoferoid/millettioid clade</taxon>
        <taxon>Phaseoleae</taxon>
        <taxon>Vigna</taxon>
    </lineage>
</organism>
<dbReference type="SUPFAM" id="SSF50916">
    <property type="entry name" value="Rap30/74 interaction domains"/>
    <property type="match status" value="1"/>
</dbReference>
<keyword evidence="3" id="KW-0805">Transcription regulation</keyword>
<evidence type="ECO:0000256" key="4">
    <source>
        <dbReference type="ARBA" id="ARBA00023125"/>
    </source>
</evidence>
<keyword evidence="5" id="KW-0804">Transcription</keyword>
<dbReference type="InterPro" id="IPR040450">
    <property type="entry name" value="TFIIF_beta_HTH"/>
</dbReference>
<dbReference type="GO" id="GO:0006367">
    <property type="term" value="P:transcription initiation at RNA polymerase II promoter"/>
    <property type="evidence" value="ECO:0007669"/>
    <property type="project" value="InterPro"/>
</dbReference>
<dbReference type="InterPro" id="IPR003196">
    <property type="entry name" value="TFIIF_beta"/>
</dbReference>
<feature type="domain" description="TFIIF beta subunit HTH" evidence="8">
    <location>
        <begin position="186"/>
        <end position="249"/>
    </location>
</feature>
<dbReference type="Proteomes" id="UP000501690">
    <property type="component" value="Linkage Group LG11"/>
</dbReference>
<feature type="region of interest" description="Disordered" evidence="7">
    <location>
        <begin position="162"/>
        <end position="188"/>
    </location>
</feature>
<feature type="compositionally biased region" description="Basic and acidic residues" evidence="7">
    <location>
        <begin position="170"/>
        <end position="188"/>
    </location>
</feature>
<proteinExistence type="inferred from homology"/>
<keyword evidence="6" id="KW-0539">Nucleus</keyword>
<dbReference type="InterPro" id="IPR036388">
    <property type="entry name" value="WH-like_DNA-bd_sf"/>
</dbReference>
<dbReference type="GO" id="GO:0003677">
    <property type="term" value="F:DNA binding"/>
    <property type="evidence" value="ECO:0007669"/>
    <property type="project" value="UniProtKB-KW"/>
</dbReference>
<dbReference type="Gramene" id="Vigun09g083600.4.v1.2">
    <property type="protein sequence ID" value="Vigun09g083600.4.v1.2"/>
    <property type="gene ID" value="Vigun09g083600.v1.2"/>
</dbReference>
<dbReference type="Gene3D" id="1.10.10.10">
    <property type="entry name" value="Winged helix-like DNA-binding domain superfamily/Winged helix DNA-binding domain"/>
    <property type="match status" value="1"/>
</dbReference>
<evidence type="ECO:0000256" key="5">
    <source>
        <dbReference type="ARBA" id="ARBA00023163"/>
    </source>
</evidence>
<dbReference type="OrthoDB" id="26094at2759"/>
<sequence>MEDQGGGGGTKQMNNAYVDTSKAEKAVWLMKCPPLVSLAASTPLPPTPSRLAKVVVSIDPLNSNDDDSPTKFTMELAGAEVGHIPKCYVMDMFKDFIPMSVFSDTPQGKISVEGKILNRFDMRPHNQNLELYGKLCRKRTNKYTVKSRQIQVIDMRPMPGMISFSTSGPPEKKKTPAKATDTKRTRRDRGEMEEIVFKLFERQSNWSLRNLIQETDQPEQFLKDILKDLCVYNNKGTNQGTYELKPEYKKSGD</sequence>
<evidence type="ECO:0000256" key="6">
    <source>
        <dbReference type="ARBA" id="ARBA00023242"/>
    </source>
</evidence>
<gene>
    <name evidence="9" type="ORF">DEO72_LG11g1173</name>
</gene>
<evidence type="ECO:0000256" key="7">
    <source>
        <dbReference type="SAM" id="MobiDB-lite"/>
    </source>
</evidence>
<name>A0A4D6NPL8_VIGUN</name>
<accession>A0A4D6NPL8</accession>
<keyword evidence="4" id="KW-0238">DNA-binding</keyword>
<dbReference type="EMBL" id="CP039355">
    <property type="protein sequence ID" value="QCE14175.1"/>
    <property type="molecule type" value="Genomic_DNA"/>
</dbReference>
<keyword evidence="9" id="KW-0648">Protein biosynthesis</keyword>
<dbReference type="Gramene" id="Vigun09g083600.5.v1.2">
    <property type="protein sequence ID" value="Vigun09g083600.5.v1.2"/>
    <property type="gene ID" value="Vigun09g083600.v1.2"/>
</dbReference>
<dbReference type="FunFam" id="1.10.10.10:FF:000035">
    <property type="entry name" value="General transcription factor IIF subunit 2"/>
    <property type="match status" value="1"/>
</dbReference>
<comment type="subcellular location">
    <subcellularLocation>
        <location evidence="1">Nucleus</location>
    </subcellularLocation>
</comment>